<keyword evidence="5" id="KW-0418">Kinase</keyword>
<dbReference type="InterPro" id="IPR004358">
    <property type="entry name" value="Sig_transdc_His_kin-like_C"/>
</dbReference>
<dbReference type="FunFam" id="1.10.287.130:FF:000070">
    <property type="entry name" value="Histidine kinase sensor protein"/>
    <property type="match status" value="1"/>
</dbReference>
<dbReference type="OrthoDB" id="125250at2157"/>
<name>A0A1I4QZN6_9EURY</name>
<dbReference type="STRING" id="487685.SAMN04488696_1285"/>
<dbReference type="PROSITE" id="PS50109">
    <property type="entry name" value="HIS_KIN"/>
    <property type="match status" value="1"/>
</dbReference>
<feature type="domain" description="PAC" evidence="9">
    <location>
        <begin position="591"/>
        <end position="642"/>
    </location>
</feature>
<evidence type="ECO:0000259" key="8">
    <source>
        <dbReference type="PROSITE" id="PS50112"/>
    </source>
</evidence>
<dbReference type="SUPFAM" id="SSF55874">
    <property type="entry name" value="ATPase domain of HSP90 chaperone/DNA topoisomerase II/histidine kinase"/>
    <property type="match status" value="1"/>
</dbReference>
<dbReference type="InterPro" id="IPR036890">
    <property type="entry name" value="HATPase_C_sf"/>
</dbReference>
<evidence type="ECO:0000256" key="5">
    <source>
        <dbReference type="ARBA" id="ARBA00022777"/>
    </source>
</evidence>
<dbReference type="Pfam" id="PF02518">
    <property type="entry name" value="HATPase_c"/>
    <property type="match status" value="1"/>
</dbReference>
<accession>A0A1I4QZN6</accession>
<dbReference type="Pfam" id="PF08448">
    <property type="entry name" value="PAS_4"/>
    <property type="match status" value="1"/>
</dbReference>
<dbReference type="Pfam" id="PF13426">
    <property type="entry name" value="PAS_9"/>
    <property type="match status" value="1"/>
</dbReference>
<feature type="domain" description="PAC" evidence="9">
    <location>
        <begin position="340"/>
        <end position="391"/>
    </location>
</feature>
<dbReference type="InterPro" id="IPR001610">
    <property type="entry name" value="PAC"/>
</dbReference>
<feature type="domain" description="PAC" evidence="9">
    <location>
        <begin position="464"/>
        <end position="516"/>
    </location>
</feature>
<dbReference type="Pfam" id="PF00512">
    <property type="entry name" value="HisKA"/>
    <property type="match status" value="1"/>
</dbReference>
<proteinExistence type="predicted"/>
<dbReference type="InterPro" id="IPR000700">
    <property type="entry name" value="PAS-assoc_C"/>
</dbReference>
<dbReference type="PANTHER" id="PTHR43304">
    <property type="entry name" value="PHYTOCHROME-LIKE PROTEIN CPH1"/>
    <property type="match status" value="1"/>
</dbReference>
<evidence type="ECO:0000259" key="7">
    <source>
        <dbReference type="PROSITE" id="PS50109"/>
    </source>
</evidence>
<feature type="domain" description="PAC" evidence="9">
    <location>
        <begin position="88"/>
        <end position="139"/>
    </location>
</feature>
<keyword evidence="4" id="KW-0808">Transferase</keyword>
<evidence type="ECO:0000256" key="2">
    <source>
        <dbReference type="ARBA" id="ARBA00012438"/>
    </source>
</evidence>
<dbReference type="NCBIfam" id="TIGR00229">
    <property type="entry name" value="sensory_box"/>
    <property type="match status" value="4"/>
</dbReference>
<dbReference type="Gene3D" id="3.30.450.20">
    <property type="entry name" value="PAS domain"/>
    <property type="match status" value="6"/>
</dbReference>
<dbReference type="InterPro" id="IPR003594">
    <property type="entry name" value="HATPase_dom"/>
</dbReference>
<dbReference type="InterPro" id="IPR052162">
    <property type="entry name" value="Sensor_kinase/Photoreceptor"/>
</dbReference>
<dbReference type="PROSITE" id="PS50112">
    <property type="entry name" value="PAS"/>
    <property type="match status" value="1"/>
</dbReference>
<dbReference type="PROSITE" id="PS50113">
    <property type="entry name" value="PAC"/>
    <property type="match status" value="5"/>
</dbReference>
<keyword evidence="11" id="KW-1185">Reference proteome</keyword>
<evidence type="ECO:0000256" key="1">
    <source>
        <dbReference type="ARBA" id="ARBA00000085"/>
    </source>
</evidence>
<organism evidence="10 11">
    <name type="scientific">Methanolobus profundi</name>
    <dbReference type="NCBI Taxonomy" id="487685"/>
    <lineage>
        <taxon>Archaea</taxon>
        <taxon>Methanobacteriati</taxon>
        <taxon>Methanobacteriota</taxon>
        <taxon>Stenosarchaea group</taxon>
        <taxon>Methanomicrobia</taxon>
        <taxon>Methanosarcinales</taxon>
        <taxon>Methanosarcinaceae</taxon>
        <taxon>Methanolobus</taxon>
    </lineage>
</organism>
<dbReference type="PRINTS" id="PR00344">
    <property type="entry name" value="BCTRLSENSOR"/>
</dbReference>
<dbReference type="SUPFAM" id="SSF47384">
    <property type="entry name" value="Homodimeric domain of signal transducing histidine kinase"/>
    <property type="match status" value="1"/>
</dbReference>
<evidence type="ECO:0000259" key="9">
    <source>
        <dbReference type="PROSITE" id="PS50113"/>
    </source>
</evidence>
<evidence type="ECO:0000256" key="6">
    <source>
        <dbReference type="SAM" id="Coils"/>
    </source>
</evidence>
<dbReference type="InterPro" id="IPR000014">
    <property type="entry name" value="PAS"/>
</dbReference>
<dbReference type="Gene3D" id="1.10.287.130">
    <property type="match status" value="1"/>
</dbReference>
<dbReference type="InterPro" id="IPR003661">
    <property type="entry name" value="HisK_dim/P_dom"/>
</dbReference>
<dbReference type="Pfam" id="PF08447">
    <property type="entry name" value="PAS_3"/>
    <property type="match status" value="4"/>
</dbReference>
<dbReference type="Proteomes" id="UP000198535">
    <property type="component" value="Unassembled WGS sequence"/>
</dbReference>
<dbReference type="AlphaFoldDB" id="A0A1I4QZN6"/>
<dbReference type="SMART" id="SM00086">
    <property type="entry name" value="PAC"/>
    <property type="match status" value="6"/>
</dbReference>
<feature type="domain" description="Histidine kinase" evidence="7">
    <location>
        <begin position="1001"/>
        <end position="1215"/>
    </location>
</feature>
<feature type="domain" description="PAS" evidence="8">
    <location>
        <begin position="853"/>
        <end position="910"/>
    </location>
</feature>
<dbReference type="InterPro" id="IPR005467">
    <property type="entry name" value="His_kinase_dom"/>
</dbReference>
<protein>
    <recommendedName>
        <fullName evidence="2">histidine kinase</fullName>
        <ecNumber evidence="2">2.7.13.3</ecNumber>
    </recommendedName>
</protein>
<dbReference type="InterPro" id="IPR013655">
    <property type="entry name" value="PAS_fold_3"/>
</dbReference>
<dbReference type="EC" id="2.7.13.3" evidence="2"/>
<dbReference type="GO" id="GO:0000155">
    <property type="term" value="F:phosphorelay sensor kinase activity"/>
    <property type="evidence" value="ECO:0007669"/>
    <property type="project" value="InterPro"/>
</dbReference>
<dbReference type="EMBL" id="FOUJ01000002">
    <property type="protein sequence ID" value="SFM45509.1"/>
    <property type="molecule type" value="Genomic_DNA"/>
</dbReference>
<keyword evidence="6" id="KW-0175">Coiled coil</keyword>
<dbReference type="InterPro" id="IPR018771">
    <property type="entry name" value="PocR_dom"/>
</dbReference>
<dbReference type="Pfam" id="PF10114">
    <property type="entry name" value="PocR"/>
    <property type="match status" value="1"/>
</dbReference>
<keyword evidence="3" id="KW-0597">Phosphoprotein</keyword>
<dbReference type="InterPro" id="IPR036097">
    <property type="entry name" value="HisK_dim/P_sf"/>
</dbReference>
<gene>
    <name evidence="10" type="ORF">SAMN04488696_1285</name>
</gene>
<dbReference type="CDD" id="cd00082">
    <property type="entry name" value="HisKA"/>
    <property type="match status" value="1"/>
</dbReference>
<dbReference type="SMART" id="SM00388">
    <property type="entry name" value="HisKA"/>
    <property type="match status" value="1"/>
</dbReference>
<dbReference type="Gene3D" id="3.30.565.10">
    <property type="entry name" value="Histidine kinase-like ATPase, C-terminal domain"/>
    <property type="match status" value="1"/>
</dbReference>
<feature type="domain" description="PAC" evidence="9">
    <location>
        <begin position="214"/>
        <end position="265"/>
    </location>
</feature>
<comment type="catalytic activity">
    <reaction evidence="1">
        <text>ATP + protein L-histidine = ADP + protein N-phospho-L-histidine.</text>
        <dbReference type="EC" id="2.7.13.3"/>
    </reaction>
</comment>
<evidence type="ECO:0000256" key="3">
    <source>
        <dbReference type="ARBA" id="ARBA00022553"/>
    </source>
</evidence>
<dbReference type="SUPFAM" id="SSF55785">
    <property type="entry name" value="PYP-like sensor domain (PAS domain)"/>
    <property type="match status" value="6"/>
</dbReference>
<dbReference type="PANTHER" id="PTHR43304:SF1">
    <property type="entry name" value="PAC DOMAIN-CONTAINING PROTEIN"/>
    <property type="match status" value="1"/>
</dbReference>
<sequence length="1222" mass="138340">MDSLKDTEEALRESESLLNEVSKIGRIGGWSLDMDSGDVFWTPEVFRIHDQDMDYHPDVVSALEFYSPGSRKSLENALKEAIENGTSYDLELEFISAKGIHKWVRSSGRPIRENGKVVKVIGSFQDITDHKSMELSLLGRERLLNEVGNIAKIGGWEFDPASGEGSWTSEVAMIYDLDPKTQLSVDESLGFFTPASRSVIEKAFQDAIEKGTPYDLELELISAKGNHKWVRASARSIVADGVIEKVLGSFQDISEYKEIAVALHESERLLSEVGTIAAIGGWEVDLRSGKGSWTPEIARIHGVDQDVDPSLMFGLDFYTPRSRPLIEKAFQDVVDKGEPYDLELEFVSSKGEHKWVRTGGRPVYEGDKVVKVVGYLQDITERKNAENKLFESETMLRLFIEHAPASLAMFDLNMCYIAASHRWLEDFSLGDRDIQGLSHYDLFPEVGDDLRSIHRRAMEGEVITGDNDRFQRADGSVQWLRWEVRPWRKKDNEIGGIVIFSEDITRYQVAENALHDRDRLLNEVGSIAKIGGWEFDISTGEGKWTPEVALIHDLDPGAGTSKDIGLNFYTPSSRKILEEAIRNSIENGEPYDLELELISAKGVHKWVRTLGRPLMKDGKVVKMTGSFQDITERKLSEKALHESEVRVKKKLAAILEPDGDIGELELADIVDIESLQELMDNFHELTHIGGMAILDMKGNVLVAIGWQDICTKFHRVHPDSCKHCLESDLNLTRGVAPGTYRFYKCKNNMWDMVTPIVLGGSHMGNLYIGQFFLDDEEIPYDTFRLQAKKYGFDEKEYMEALDRVPRLSREMVNSLMTYYSRLTEMISILSYSNVKLARTLGERDELLASLNESERRFRSYVEQAPDGLFIADKDGNYVDVNEALSKITGHSREKLLRMNFVDMVSPEEKDSAFSTFLAADDVGISAGDIQLLRSNGDPIICTIKTVKLSETRFLGFVSDITERKVAETEIRKLNAELEDRVNERTSQLESANKELEAFTYSVSHDLRAPLRAIDGFSRIILEDYVDVFDDEGIRLFDVIRTNTQKMDKLITDLLALSRIGRNEMNNVNIDMVSMIRSIFNDLTMNDTEKKYVLDIDDIPEACADPILIKQLWMNLISNSIKYSMPKDEIRIDIGSIDDGDENIYYVKDNGVGFDQRYSDKLFGIFQRLHSEREFEGTGVGLAIVQRIVLRHGGRIWAEGKVGEGATFYFTLPLKKEDNVCGE</sequence>
<dbReference type="SMART" id="SM00387">
    <property type="entry name" value="HATPase_c"/>
    <property type="match status" value="1"/>
</dbReference>
<reference evidence="11" key="1">
    <citation type="submission" date="2016-10" db="EMBL/GenBank/DDBJ databases">
        <authorList>
            <person name="Varghese N."/>
            <person name="Submissions S."/>
        </authorList>
    </citation>
    <scope>NUCLEOTIDE SEQUENCE [LARGE SCALE GENOMIC DNA]</scope>
    <source>
        <strain evidence="11">Mob M</strain>
    </source>
</reference>
<evidence type="ECO:0000313" key="10">
    <source>
        <dbReference type="EMBL" id="SFM45509.1"/>
    </source>
</evidence>
<feature type="coiled-coil region" evidence="6">
    <location>
        <begin position="963"/>
        <end position="994"/>
    </location>
</feature>
<dbReference type="CDD" id="cd00130">
    <property type="entry name" value="PAS"/>
    <property type="match status" value="2"/>
</dbReference>
<dbReference type="InterPro" id="IPR013656">
    <property type="entry name" value="PAS_4"/>
</dbReference>
<evidence type="ECO:0000313" key="11">
    <source>
        <dbReference type="Proteomes" id="UP000198535"/>
    </source>
</evidence>
<dbReference type="RefSeq" id="WP_091934928.1">
    <property type="nucleotide sequence ID" value="NZ_FOUJ01000002.1"/>
</dbReference>
<dbReference type="InterPro" id="IPR035965">
    <property type="entry name" value="PAS-like_dom_sf"/>
</dbReference>
<dbReference type="Gene3D" id="2.10.70.100">
    <property type="match status" value="2"/>
</dbReference>
<dbReference type="SMART" id="SM00091">
    <property type="entry name" value="PAS"/>
    <property type="match status" value="2"/>
</dbReference>
<dbReference type="FunFam" id="3.30.565.10:FF:000006">
    <property type="entry name" value="Sensor histidine kinase WalK"/>
    <property type="match status" value="1"/>
</dbReference>
<evidence type="ECO:0000256" key="4">
    <source>
        <dbReference type="ARBA" id="ARBA00022679"/>
    </source>
</evidence>